<dbReference type="KEGG" id="civ:IMZ16_03820"/>
<sequence>MANLGNNKNRRKSSVEKGVEKVRHAAEDARQLASDAVNHPVETAQEFAGQAARDVTNYKWWAKLLLILFWSGLTLITLILIAVNLDVTKRWAAQQALQILNQDFKAEMRTGVVTVDYFGDVKIEDLRIKDYRGLEFIKAREFRARSNWIALAANALSKNKNNSLSFDALQLRDADIRVITYKGDSISNFIRYINLFDSGKERDPDKPPFQLNSRVELLSSRLSIVNENSEEDEGRWLDAKNVNLIVPKLRVNGPDVKAQVNNFRFTTRRWGKAHTVDTFSGDLELTKRHLSLKNLTFYTDHSLLQGDLEFILDPKTGWQDFADKVRWNLKLQPGSFASGYDISYFATNWDNYGDFRISGKMTGPLNDFYLENFVVGGAGVSIATKTARLKSLLHKNEDFRIESRTLSFDLTYQGLKALMPTFVAEKMGNFADGFGRMRYAGQARVTPKQVFIPSGNLIAEIGQASVRNFYLEKFDTDTPVYRGSADFTNLNAAAITHNKTVGLITGKVILEGQSFDVNKMIINAKAEIERIEILEKVLKKVSLDGLLDKKTYRGIISSKDANARADIRGFFDFSTRRFSADFQGDIDYLNLAYFSESPQRQILKGLINAKLSMTDLSDLQMDAELSDVDSYAGGQHFQITSGSLKTWLEGGSRIAQAHLPGIAEGEIRGNFSLEDLPRMVESGLSKILAGSGNQRTYRGQDFSLNFIVNQGLMNYFLPELRLPEGAMIAGRYLGNSNDLQLDISARSLNYQLKNEADATDEISADNELAVKDLNLKIDTGAPQKQFLLSASRADFGNNIFRDIALTGDKSSEEMLAVDARFLHGTTAEDAQDKLQQYALSLTQTTDAAGDYVFRFNDTGIKFRGVQWQIGDGEGSHSIVFRKKQGDFLVQNLRLFSDDSELLIRNAKFKSAEDLSLDAAAKNFQIAKIFEMQGADQSIDFQGVANGEIKLDVKGKVLQPKLNLTVDDILMSGSDMGRLVLSAKESGVANIFDIDARIVSSEIFGADNLKVTGTVDANFASPKLDVSAKMNDFQLAFAQEFLKGVFSNIRGYANGELKIGGNFKDLDYSGDIALSGFGMKLDFTGADYSFEDTVINLSRGLAILNNIQVSDGRPNSSGNISGTIQFETLSNMGVNLIMRADNLILLNTTEKDSDLFWGRVYGQGDLFVSGPLSSLDISTPNMKALNNSVFTFNSDSTSNVEEFKMLRFLKADETGRIIAEQKKPAGPGINIDFTLAVDKGTTVNVLVGEDVGDISVRGTAEKLRFRLFRSGEIIMNGDYLVDNGTFVSRAVLERTFQIVRGSSIRWDGDVMEPQLTINANYMRTVTNAGPYLNVGSLPPIAVVLGVNITGTLNSPEVNLDVTAPDLSSQLKETLATKMSNEDEKLIQFGSVLVLNSFNLSGTAGLDFDVSNQLESSGYNLLFKQLGSVLNTISNEFQIDMNYLKGDDMTNTGDRANATVTFSLSPRVSIRTGLGVPVTKTEDANNSYLSGEGIVEYDWSKANDGTRLLRVYSKPSNIGLVAGTATGSPSANQTYGVGVVYSKSFNTIFRRRNRTRKPADSIRTDSTGSSRNVN</sequence>
<protein>
    <submittedName>
        <fullName evidence="3">Translocation/assembly module TamB domain-containing protein</fullName>
    </submittedName>
</protein>
<dbReference type="Proteomes" id="UP000593605">
    <property type="component" value="Chromosome"/>
</dbReference>
<proteinExistence type="predicted"/>
<keyword evidence="2" id="KW-0812">Transmembrane</keyword>
<feature type="compositionally biased region" description="Polar residues" evidence="1">
    <location>
        <begin position="1562"/>
        <end position="1572"/>
    </location>
</feature>
<dbReference type="RefSeq" id="WP_193440560.1">
    <property type="nucleotide sequence ID" value="NZ_CP063145.1"/>
</dbReference>
<evidence type="ECO:0000256" key="1">
    <source>
        <dbReference type="SAM" id="MobiDB-lite"/>
    </source>
</evidence>
<feature type="region of interest" description="Disordered" evidence="1">
    <location>
        <begin position="1550"/>
        <end position="1572"/>
    </location>
</feature>
<organism evidence="3 4">
    <name type="scientific">Cruoricaptor ignavus</name>
    <dbReference type="NCBI Taxonomy" id="1118202"/>
    <lineage>
        <taxon>Bacteria</taxon>
        <taxon>Pseudomonadati</taxon>
        <taxon>Bacteroidota</taxon>
        <taxon>Flavobacteriia</taxon>
        <taxon>Flavobacteriales</taxon>
        <taxon>Weeksellaceae</taxon>
        <taxon>Cruoricaptor</taxon>
    </lineage>
</organism>
<keyword evidence="2" id="KW-1133">Transmembrane helix</keyword>
<accession>A0A7M1T4A0</accession>
<evidence type="ECO:0000313" key="3">
    <source>
        <dbReference type="EMBL" id="QOR74571.1"/>
    </source>
</evidence>
<evidence type="ECO:0000256" key="2">
    <source>
        <dbReference type="SAM" id="Phobius"/>
    </source>
</evidence>
<name>A0A7M1T4A0_9FLAO</name>
<dbReference type="EMBL" id="CP063145">
    <property type="protein sequence ID" value="QOR74571.1"/>
    <property type="molecule type" value="Genomic_DNA"/>
</dbReference>
<feature type="transmembrane region" description="Helical" evidence="2">
    <location>
        <begin position="64"/>
        <end position="85"/>
    </location>
</feature>
<evidence type="ECO:0000313" key="4">
    <source>
        <dbReference type="Proteomes" id="UP000593605"/>
    </source>
</evidence>
<keyword evidence="2" id="KW-0472">Membrane</keyword>
<reference evidence="3 4" key="1">
    <citation type="submission" date="2020-10" db="EMBL/GenBank/DDBJ databases">
        <title>Complete genome of Cruoricapor ignavus strain M1214 isolated from the blood culture of a febrile patient.</title>
        <authorList>
            <person name="Guglielmino C.J.D."/>
        </authorList>
    </citation>
    <scope>NUCLEOTIDE SEQUENCE [LARGE SCALE GENOMIC DNA]</scope>
    <source>
        <strain evidence="3 4">M1214</strain>
    </source>
</reference>
<feature type="region of interest" description="Disordered" evidence="1">
    <location>
        <begin position="1"/>
        <end position="20"/>
    </location>
</feature>
<gene>
    <name evidence="3" type="ORF">IMZ16_03820</name>
</gene>